<comment type="similarity">
    <text evidence="15">Belongs to the protein kinase superfamily.</text>
</comment>
<keyword evidence="6" id="KW-0812">Transmembrane</keyword>
<dbReference type="EMBL" id="JANJYJ010000005">
    <property type="protein sequence ID" value="KAK3212929.1"/>
    <property type="molecule type" value="Genomic_DNA"/>
</dbReference>
<dbReference type="PANTHER" id="PTHR47982">
    <property type="entry name" value="PROLINE-RICH RECEPTOR-LIKE PROTEIN KINASE PERK4"/>
    <property type="match status" value="1"/>
</dbReference>
<gene>
    <name evidence="17" type="ORF">Dsin_017635</name>
</gene>
<comment type="subcellular location">
    <subcellularLocation>
        <location evidence="1">Cell membrane</location>
        <topology evidence="1">Single-pass membrane protein</topology>
    </subcellularLocation>
</comment>
<feature type="domain" description="Protein kinase" evidence="16">
    <location>
        <begin position="84"/>
        <end position="203"/>
    </location>
</feature>
<accession>A0AAE0E6R1</accession>
<evidence type="ECO:0000256" key="5">
    <source>
        <dbReference type="ARBA" id="ARBA00022679"/>
    </source>
</evidence>
<sequence>MLPRRSHFTSSILPFICNSLQRYKKKKKKKSHQPSTRLLQTSARVITVLKKPFVPPPPPPATTRSRCRKGIFTYEELAASTNAFSEGNLVGQGGFGYVYKGILRNGKEVAVKQLKSGSLQGEGEFQAEVETISRIHHKHLVSLVGYCLTTGPDRLVVYNNTLEFHLHGNPTIIHRDIKASNILLDSQFEAKARPLQHKALEDE</sequence>
<evidence type="ECO:0000256" key="12">
    <source>
        <dbReference type="ARBA" id="ARBA00047899"/>
    </source>
</evidence>
<name>A0AAE0E6R1_9ROSI</name>
<evidence type="ECO:0000256" key="9">
    <source>
        <dbReference type="ARBA" id="ARBA00022840"/>
    </source>
</evidence>
<dbReference type="PROSITE" id="PS00107">
    <property type="entry name" value="PROTEIN_KINASE_ATP"/>
    <property type="match status" value="1"/>
</dbReference>
<evidence type="ECO:0000256" key="14">
    <source>
        <dbReference type="PROSITE-ProRule" id="PRU10141"/>
    </source>
</evidence>
<dbReference type="Pfam" id="PF07714">
    <property type="entry name" value="PK_Tyr_Ser-Thr"/>
    <property type="match status" value="1"/>
</dbReference>
<evidence type="ECO:0000256" key="2">
    <source>
        <dbReference type="ARBA" id="ARBA00012513"/>
    </source>
</evidence>
<dbReference type="GO" id="GO:0005524">
    <property type="term" value="F:ATP binding"/>
    <property type="evidence" value="ECO:0007669"/>
    <property type="project" value="UniProtKB-UniRule"/>
</dbReference>
<dbReference type="InterPro" id="IPR047117">
    <property type="entry name" value="PERK1-13-like"/>
</dbReference>
<keyword evidence="11" id="KW-0472">Membrane</keyword>
<organism evidence="17 18">
    <name type="scientific">Dipteronia sinensis</name>
    <dbReference type="NCBI Taxonomy" id="43782"/>
    <lineage>
        <taxon>Eukaryota</taxon>
        <taxon>Viridiplantae</taxon>
        <taxon>Streptophyta</taxon>
        <taxon>Embryophyta</taxon>
        <taxon>Tracheophyta</taxon>
        <taxon>Spermatophyta</taxon>
        <taxon>Magnoliopsida</taxon>
        <taxon>eudicotyledons</taxon>
        <taxon>Gunneridae</taxon>
        <taxon>Pentapetalae</taxon>
        <taxon>rosids</taxon>
        <taxon>malvids</taxon>
        <taxon>Sapindales</taxon>
        <taxon>Sapindaceae</taxon>
        <taxon>Hippocastanoideae</taxon>
        <taxon>Acereae</taxon>
        <taxon>Dipteronia</taxon>
    </lineage>
</organism>
<evidence type="ECO:0000256" key="6">
    <source>
        <dbReference type="ARBA" id="ARBA00022692"/>
    </source>
</evidence>
<dbReference type="InterPro" id="IPR000719">
    <property type="entry name" value="Prot_kinase_dom"/>
</dbReference>
<protein>
    <recommendedName>
        <fullName evidence="2">non-specific serine/threonine protein kinase</fullName>
        <ecNumber evidence="2">2.7.11.1</ecNumber>
    </recommendedName>
</protein>
<evidence type="ECO:0000256" key="4">
    <source>
        <dbReference type="ARBA" id="ARBA00022527"/>
    </source>
</evidence>
<dbReference type="SUPFAM" id="SSF56112">
    <property type="entry name" value="Protein kinase-like (PK-like)"/>
    <property type="match status" value="1"/>
</dbReference>
<keyword evidence="9 14" id="KW-0067">ATP-binding</keyword>
<dbReference type="AlphaFoldDB" id="A0AAE0E6R1"/>
<dbReference type="Proteomes" id="UP001281410">
    <property type="component" value="Unassembled WGS sequence"/>
</dbReference>
<keyword evidence="10" id="KW-1133">Transmembrane helix</keyword>
<keyword evidence="4 15" id="KW-0723">Serine/threonine-protein kinase</keyword>
<dbReference type="PROSITE" id="PS00108">
    <property type="entry name" value="PROTEIN_KINASE_ST"/>
    <property type="match status" value="1"/>
</dbReference>
<dbReference type="InterPro" id="IPR017441">
    <property type="entry name" value="Protein_kinase_ATP_BS"/>
</dbReference>
<keyword evidence="5" id="KW-0808">Transferase</keyword>
<comment type="catalytic activity">
    <reaction evidence="12">
        <text>L-threonyl-[protein] + ATP = O-phospho-L-threonyl-[protein] + ADP + H(+)</text>
        <dbReference type="Rhea" id="RHEA:46608"/>
        <dbReference type="Rhea" id="RHEA-COMP:11060"/>
        <dbReference type="Rhea" id="RHEA-COMP:11605"/>
        <dbReference type="ChEBI" id="CHEBI:15378"/>
        <dbReference type="ChEBI" id="CHEBI:30013"/>
        <dbReference type="ChEBI" id="CHEBI:30616"/>
        <dbReference type="ChEBI" id="CHEBI:61977"/>
        <dbReference type="ChEBI" id="CHEBI:456216"/>
        <dbReference type="EC" id="2.7.11.1"/>
    </reaction>
</comment>
<reference evidence="17" key="1">
    <citation type="journal article" date="2023" name="Plant J.">
        <title>Genome sequences and population genomics provide insights into the demographic history, inbreeding, and mutation load of two 'living fossil' tree species of Dipteronia.</title>
        <authorList>
            <person name="Feng Y."/>
            <person name="Comes H.P."/>
            <person name="Chen J."/>
            <person name="Zhu S."/>
            <person name="Lu R."/>
            <person name="Zhang X."/>
            <person name="Li P."/>
            <person name="Qiu J."/>
            <person name="Olsen K.M."/>
            <person name="Qiu Y."/>
        </authorList>
    </citation>
    <scope>NUCLEOTIDE SEQUENCE</scope>
    <source>
        <strain evidence="17">NBL</strain>
    </source>
</reference>
<dbReference type="InterPro" id="IPR008271">
    <property type="entry name" value="Ser/Thr_kinase_AS"/>
</dbReference>
<dbReference type="InterPro" id="IPR011009">
    <property type="entry name" value="Kinase-like_dom_sf"/>
</dbReference>
<feature type="binding site" evidence="14">
    <location>
        <position position="112"/>
    </location>
    <ligand>
        <name>ATP</name>
        <dbReference type="ChEBI" id="CHEBI:30616"/>
    </ligand>
</feature>
<comment type="caution">
    <text evidence="17">The sequence shown here is derived from an EMBL/GenBank/DDBJ whole genome shotgun (WGS) entry which is preliminary data.</text>
</comment>
<evidence type="ECO:0000256" key="13">
    <source>
        <dbReference type="ARBA" id="ARBA00048679"/>
    </source>
</evidence>
<evidence type="ECO:0000256" key="7">
    <source>
        <dbReference type="ARBA" id="ARBA00022741"/>
    </source>
</evidence>
<keyword evidence="3" id="KW-1003">Cell membrane</keyword>
<proteinExistence type="inferred from homology"/>
<dbReference type="FunFam" id="3.30.200.20:FF:000162">
    <property type="entry name" value="Adenine nucleotide alpha hydrolase-like domain kinase"/>
    <property type="match status" value="1"/>
</dbReference>
<dbReference type="InterPro" id="IPR001245">
    <property type="entry name" value="Ser-Thr/Tyr_kinase_cat_dom"/>
</dbReference>
<evidence type="ECO:0000256" key="15">
    <source>
        <dbReference type="RuleBase" id="RU000304"/>
    </source>
</evidence>
<dbReference type="Gene3D" id="1.10.510.10">
    <property type="entry name" value="Transferase(Phosphotransferase) domain 1"/>
    <property type="match status" value="1"/>
</dbReference>
<dbReference type="SMART" id="SM00220">
    <property type="entry name" value="S_TKc"/>
    <property type="match status" value="1"/>
</dbReference>
<dbReference type="PANTHER" id="PTHR47982:SF35">
    <property type="entry name" value="PROLINE-RICH RECEPTOR-LIKE PROTEIN KINASE PERK1-RELATED"/>
    <property type="match status" value="1"/>
</dbReference>
<evidence type="ECO:0000256" key="1">
    <source>
        <dbReference type="ARBA" id="ARBA00004162"/>
    </source>
</evidence>
<evidence type="ECO:0000256" key="11">
    <source>
        <dbReference type="ARBA" id="ARBA00023136"/>
    </source>
</evidence>
<evidence type="ECO:0000256" key="3">
    <source>
        <dbReference type="ARBA" id="ARBA00022475"/>
    </source>
</evidence>
<keyword evidence="7 14" id="KW-0547">Nucleotide-binding</keyword>
<evidence type="ECO:0000313" key="17">
    <source>
        <dbReference type="EMBL" id="KAK3212929.1"/>
    </source>
</evidence>
<evidence type="ECO:0000256" key="10">
    <source>
        <dbReference type="ARBA" id="ARBA00022989"/>
    </source>
</evidence>
<dbReference type="Gene3D" id="3.30.200.20">
    <property type="entry name" value="Phosphorylase Kinase, domain 1"/>
    <property type="match status" value="1"/>
</dbReference>
<comment type="catalytic activity">
    <reaction evidence="13">
        <text>L-seryl-[protein] + ATP = O-phospho-L-seryl-[protein] + ADP + H(+)</text>
        <dbReference type="Rhea" id="RHEA:17989"/>
        <dbReference type="Rhea" id="RHEA-COMP:9863"/>
        <dbReference type="Rhea" id="RHEA-COMP:11604"/>
        <dbReference type="ChEBI" id="CHEBI:15378"/>
        <dbReference type="ChEBI" id="CHEBI:29999"/>
        <dbReference type="ChEBI" id="CHEBI:30616"/>
        <dbReference type="ChEBI" id="CHEBI:83421"/>
        <dbReference type="ChEBI" id="CHEBI:456216"/>
        <dbReference type="EC" id="2.7.11.1"/>
    </reaction>
</comment>
<evidence type="ECO:0000256" key="8">
    <source>
        <dbReference type="ARBA" id="ARBA00022777"/>
    </source>
</evidence>
<keyword evidence="18" id="KW-1185">Reference proteome</keyword>
<dbReference type="EC" id="2.7.11.1" evidence="2"/>
<evidence type="ECO:0000313" key="18">
    <source>
        <dbReference type="Proteomes" id="UP001281410"/>
    </source>
</evidence>
<keyword evidence="8" id="KW-0418">Kinase</keyword>
<evidence type="ECO:0000259" key="16">
    <source>
        <dbReference type="PROSITE" id="PS50011"/>
    </source>
</evidence>
<dbReference type="GO" id="GO:0004674">
    <property type="term" value="F:protein serine/threonine kinase activity"/>
    <property type="evidence" value="ECO:0007669"/>
    <property type="project" value="UniProtKB-KW"/>
</dbReference>
<dbReference type="PROSITE" id="PS50011">
    <property type="entry name" value="PROTEIN_KINASE_DOM"/>
    <property type="match status" value="1"/>
</dbReference>
<dbReference type="GO" id="GO:0005886">
    <property type="term" value="C:plasma membrane"/>
    <property type="evidence" value="ECO:0007669"/>
    <property type="project" value="UniProtKB-SubCell"/>
</dbReference>